<evidence type="ECO:0000256" key="4">
    <source>
        <dbReference type="ARBA" id="ARBA00022912"/>
    </source>
</evidence>
<name>A0A4V1J3C8_9ASCO</name>
<evidence type="ECO:0000259" key="6">
    <source>
        <dbReference type="PROSITE" id="PS50054"/>
    </source>
</evidence>
<dbReference type="SMART" id="SM00195">
    <property type="entry name" value="DSPc"/>
    <property type="match status" value="1"/>
</dbReference>
<dbReference type="GO" id="GO:0005634">
    <property type="term" value="C:nucleus"/>
    <property type="evidence" value="ECO:0007669"/>
    <property type="project" value="TreeGrafter"/>
</dbReference>
<dbReference type="SUPFAM" id="SSF52799">
    <property type="entry name" value="(Phosphotyrosine protein) phosphatases II"/>
    <property type="match status" value="1"/>
</dbReference>
<dbReference type="Gene3D" id="3.90.190.10">
    <property type="entry name" value="Protein tyrosine phosphatase superfamily"/>
    <property type="match status" value="1"/>
</dbReference>
<accession>A0A4V1J3C8</accession>
<dbReference type="PROSITE" id="PS50054">
    <property type="entry name" value="TYR_PHOSPHATASE_DUAL"/>
    <property type="match status" value="1"/>
</dbReference>
<keyword evidence="4" id="KW-0904">Protein phosphatase</keyword>
<protein>
    <recommendedName>
        <fullName evidence="2">protein-tyrosine-phosphatase</fullName>
        <ecNumber evidence="2">3.1.3.48</ecNumber>
    </recommendedName>
</protein>
<dbReference type="InterPro" id="IPR016278">
    <property type="entry name" value="DUSP12"/>
</dbReference>
<dbReference type="PANTHER" id="PTHR45848:SF4">
    <property type="entry name" value="DUAL SPECIFICITY PROTEIN PHOSPHATASE 12"/>
    <property type="match status" value="1"/>
</dbReference>
<feature type="domain" description="Tyrosine specific protein phosphatases" evidence="7">
    <location>
        <begin position="67"/>
        <end position="132"/>
    </location>
</feature>
<dbReference type="GO" id="GO:0008138">
    <property type="term" value="F:protein tyrosine/serine/threonine phosphatase activity"/>
    <property type="evidence" value="ECO:0007669"/>
    <property type="project" value="InterPro"/>
</dbReference>
<comment type="similarity">
    <text evidence="1">Belongs to the protein-tyrosine phosphatase family. Non-receptor class dual specificity subfamily.</text>
</comment>
<evidence type="ECO:0000256" key="5">
    <source>
        <dbReference type="PIRSR" id="PIRSR000941-50"/>
    </source>
</evidence>
<dbReference type="InterPro" id="IPR029021">
    <property type="entry name" value="Prot-tyrosine_phosphatase-like"/>
</dbReference>
<evidence type="ECO:0000313" key="9">
    <source>
        <dbReference type="Proteomes" id="UP000268321"/>
    </source>
</evidence>
<evidence type="ECO:0000256" key="2">
    <source>
        <dbReference type="ARBA" id="ARBA00013064"/>
    </source>
</evidence>
<evidence type="ECO:0000259" key="7">
    <source>
        <dbReference type="PROSITE" id="PS50056"/>
    </source>
</evidence>
<dbReference type="Proteomes" id="UP000268321">
    <property type="component" value="Unassembled WGS sequence"/>
</dbReference>
<feature type="domain" description="Tyrosine-protein phosphatase" evidence="6">
    <location>
        <begin position="1"/>
        <end position="151"/>
    </location>
</feature>
<dbReference type="PIRSF" id="PIRSF000941">
    <property type="entry name" value="DUSP12"/>
    <property type="match status" value="1"/>
</dbReference>
<dbReference type="CDD" id="cd14518">
    <property type="entry name" value="DSP_fungal_YVH1"/>
    <property type="match status" value="1"/>
</dbReference>
<dbReference type="InterPro" id="IPR020422">
    <property type="entry name" value="TYR_PHOSPHATASE_DUAL_dom"/>
</dbReference>
<dbReference type="AlphaFoldDB" id="A0A4V1J3C8"/>
<evidence type="ECO:0000256" key="1">
    <source>
        <dbReference type="ARBA" id="ARBA00008601"/>
    </source>
</evidence>
<proteinExistence type="inferred from homology"/>
<dbReference type="InterPro" id="IPR000387">
    <property type="entry name" value="Tyr_Pase_dom"/>
</dbReference>
<dbReference type="PANTHER" id="PTHR45848">
    <property type="entry name" value="DUAL SPECIFICITY PROTEIN PHOSPHATASE 12 FAMILY MEMBER"/>
    <property type="match status" value="1"/>
</dbReference>
<reference evidence="9" key="1">
    <citation type="journal article" date="2018" name="Nat. Microbiol.">
        <title>Leveraging single-cell genomics to expand the fungal tree of life.</title>
        <authorList>
            <person name="Ahrendt S.R."/>
            <person name="Quandt C.A."/>
            <person name="Ciobanu D."/>
            <person name="Clum A."/>
            <person name="Salamov A."/>
            <person name="Andreopoulos B."/>
            <person name="Cheng J.F."/>
            <person name="Woyke T."/>
            <person name="Pelin A."/>
            <person name="Henrissat B."/>
            <person name="Reynolds N.K."/>
            <person name="Benny G.L."/>
            <person name="Smith M.E."/>
            <person name="James T.Y."/>
            <person name="Grigoriev I.V."/>
        </authorList>
    </citation>
    <scope>NUCLEOTIDE SEQUENCE [LARGE SCALE GENOMIC DNA]</scope>
    <source>
        <strain evidence="9">Baker2002</strain>
    </source>
</reference>
<evidence type="ECO:0000313" key="8">
    <source>
        <dbReference type="EMBL" id="RKP31609.1"/>
    </source>
</evidence>
<feature type="active site" description="Phosphocysteine intermediate" evidence="5">
    <location>
        <position position="95"/>
    </location>
</feature>
<keyword evidence="3" id="KW-0378">Hydrolase</keyword>
<dbReference type="EC" id="3.1.3.48" evidence="2"/>
<dbReference type="PROSITE" id="PS50056">
    <property type="entry name" value="TYR_PHOSPHATASE_2"/>
    <property type="match status" value="1"/>
</dbReference>
<dbReference type="OrthoDB" id="2017893at2759"/>
<dbReference type="EMBL" id="ML004439">
    <property type="protein sequence ID" value="RKP31609.1"/>
    <property type="molecule type" value="Genomic_DNA"/>
</dbReference>
<dbReference type="GO" id="GO:0004725">
    <property type="term" value="F:protein tyrosine phosphatase activity"/>
    <property type="evidence" value="ECO:0007669"/>
    <property type="project" value="UniProtKB-EC"/>
</dbReference>
<keyword evidence="9" id="KW-1185">Reference proteome</keyword>
<dbReference type="InterPro" id="IPR000340">
    <property type="entry name" value="Dual-sp_phosphatase_cat-dom"/>
</dbReference>
<dbReference type="Pfam" id="PF00782">
    <property type="entry name" value="DSPc"/>
    <property type="match status" value="1"/>
</dbReference>
<gene>
    <name evidence="8" type="ORF">METBISCDRAFT_13631</name>
</gene>
<sequence>MPQRILGNIYILSIAPINACQDLRADFGVTHVVSVVPGPLPRHLQTYQHLQVEITDEPGSNLLEHLPRMLAFIEDALHALRPESSKHSCTVLVHCAQGESRSVAVVVAYLMRKYRLTYWQALHAVKRKVPGAEPNAGFVQQLLLFAKMGCTVDAAHTSYKEFVARESLRRDPTGALLQQFDTNQLDASTKKHDGAPFNLRCKRCRAVLANNFDIETHELPDVLSRQTQFVRTVPNLHRIISAVDAAKTCSHYFMSEPISWMGVELNKQELEGKFFCFKCDAKVGGYSWRGTRCSCGKWMVPAIQLQSAKVDLMRPPRARDT</sequence>
<evidence type="ECO:0000256" key="3">
    <source>
        <dbReference type="ARBA" id="ARBA00022801"/>
    </source>
</evidence>
<organism evidence="8 9">
    <name type="scientific">Metschnikowia bicuspidata</name>
    <dbReference type="NCBI Taxonomy" id="27322"/>
    <lineage>
        <taxon>Eukaryota</taxon>
        <taxon>Fungi</taxon>
        <taxon>Dikarya</taxon>
        <taxon>Ascomycota</taxon>
        <taxon>Saccharomycotina</taxon>
        <taxon>Pichiomycetes</taxon>
        <taxon>Metschnikowiaceae</taxon>
        <taxon>Metschnikowia</taxon>
    </lineage>
</organism>